<accession>A0A182JZW7</accession>
<evidence type="ECO:0000256" key="1">
    <source>
        <dbReference type="ARBA" id="ARBA00022734"/>
    </source>
</evidence>
<dbReference type="SMART" id="SM00908">
    <property type="entry name" value="Gal-bind_lectin"/>
    <property type="match status" value="2"/>
</dbReference>
<dbReference type="InterPro" id="IPR001079">
    <property type="entry name" value="Galectin_CRD"/>
</dbReference>
<reference evidence="5" key="1">
    <citation type="submission" date="2013-03" db="EMBL/GenBank/DDBJ databases">
        <title>The Genome Sequence of Anopheles christyi ACHKN1017.</title>
        <authorList>
            <consortium name="The Broad Institute Genomics Platform"/>
            <person name="Neafsey D.E."/>
            <person name="Besansky N."/>
            <person name="Walker B."/>
            <person name="Young S.K."/>
            <person name="Zeng Q."/>
            <person name="Gargeya S."/>
            <person name="Fitzgerald M."/>
            <person name="Haas B."/>
            <person name="Abouelleil A."/>
            <person name="Allen A.W."/>
            <person name="Alvarado L."/>
            <person name="Arachchi H.M."/>
            <person name="Berlin A.M."/>
            <person name="Chapman S.B."/>
            <person name="Gainer-Dewar J."/>
            <person name="Goldberg J."/>
            <person name="Griggs A."/>
            <person name="Gujja S."/>
            <person name="Hansen M."/>
            <person name="Howarth C."/>
            <person name="Imamovic A."/>
            <person name="Ireland A."/>
            <person name="Larimer J."/>
            <person name="McCowan C."/>
            <person name="Murphy C."/>
            <person name="Pearson M."/>
            <person name="Poon T.W."/>
            <person name="Priest M."/>
            <person name="Roberts A."/>
            <person name="Saif S."/>
            <person name="Shea T."/>
            <person name="Sisk P."/>
            <person name="Sykes S."/>
            <person name="Wortman J."/>
            <person name="Nusbaum C."/>
            <person name="Birren B."/>
        </authorList>
    </citation>
    <scope>NUCLEOTIDE SEQUENCE [LARGE SCALE GENOMIC DNA]</scope>
    <source>
        <strain evidence="5">ACHKN1017</strain>
    </source>
</reference>
<evidence type="ECO:0000259" key="3">
    <source>
        <dbReference type="PROSITE" id="PS51304"/>
    </source>
</evidence>
<proteinExistence type="predicted"/>
<reference evidence="4" key="2">
    <citation type="submission" date="2020-05" db="UniProtKB">
        <authorList>
            <consortium name="EnsemblMetazoa"/>
        </authorList>
    </citation>
    <scope>IDENTIFICATION</scope>
    <source>
        <strain evidence="4">ACHKN1017</strain>
    </source>
</reference>
<sequence length="301" mass="34189">MSALPAYDPTTPFLAHMPAGLAVYRKITIRGRMTHDQFNINLQTGPSTNPRDDTALHISIRPRDAVIIRNSIQFRNWGIEERFGGCPVQKKSFFDVTITVKPNSYGIAVNGAHYCDFNHRMPYASVRFVHLGEGAKEIPCLGAILGGLQPGKKIIVQGTITSDRLVICYMVRERCKQIRIEVNFVVVYLIRCHRFNINLQYGPEVDPRDDTALHLSIRPGDRRIVRNTYADQCWQDEERSGGCPINVGDPFTLEIRVKDTHYSIRFNDEKYCTFSHRMPCEMVNFIHLGAGASIDSVLETF</sequence>
<dbReference type="GO" id="GO:0030246">
    <property type="term" value="F:carbohydrate binding"/>
    <property type="evidence" value="ECO:0007669"/>
    <property type="project" value="UniProtKB-UniRule"/>
</dbReference>
<keyword evidence="1 2" id="KW-0430">Lectin</keyword>
<dbReference type="Proteomes" id="UP000075881">
    <property type="component" value="Unassembled WGS sequence"/>
</dbReference>
<keyword evidence="5" id="KW-1185">Reference proteome</keyword>
<protein>
    <recommendedName>
        <fullName evidence="2">Galectin</fullName>
    </recommendedName>
</protein>
<evidence type="ECO:0000256" key="2">
    <source>
        <dbReference type="RuleBase" id="RU102079"/>
    </source>
</evidence>
<dbReference type="AlphaFoldDB" id="A0A182JZW7"/>
<name>A0A182JZW7_9DIPT</name>
<dbReference type="PANTHER" id="PTHR11346">
    <property type="entry name" value="GALECTIN"/>
    <property type="match status" value="1"/>
</dbReference>
<dbReference type="PANTHER" id="PTHR11346:SF176">
    <property type="entry name" value="32 KDA BETA-GALACTOSIDE-BINDING LECTIN LEC-3"/>
    <property type="match status" value="1"/>
</dbReference>
<feature type="domain" description="Galectin" evidence="3">
    <location>
        <begin position="13"/>
        <end position="161"/>
    </location>
</feature>
<dbReference type="Pfam" id="PF00337">
    <property type="entry name" value="Gal-bind_lectin"/>
    <property type="match status" value="2"/>
</dbReference>
<dbReference type="PROSITE" id="PS51304">
    <property type="entry name" value="GALECTIN"/>
    <property type="match status" value="2"/>
</dbReference>
<dbReference type="CDD" id="cd00070">
    <property type="entry name" value="GLECT"/>
    <property type="match status" value="2"/>
</dbReference>
<dbReference type="GO" id="GO:0016936">
    <property type="term" value="F:galactoside binding"/>
    <property type="evidence" value="ECO:0007669"/>
    <property type="project" value="TreeGrafter"/>
</dbReference>
<evidence type="ECO:0000313" key="5">
    <source>
        <dbReference type="Proteomes" id="UP000075881"/>
    </source>
</evidence>
<dbReference type="FunFam" id="2.60.120.200:FF:000256">
    <property type="entry name" value="Galectin"/>
    <property type="match status" value="1"/>
</dbReference>
<dbReference type="EnsemblMetazoa" id="ACHR004049-RA">
    <property type="protein sequence ID" value="ACHR004049-PA"/>
    <property type="gene ID" value="ACHR004049"/>
</dbReference>
<dbReference type="SMART" id="SM00276">
    <property type="entry name" value="GLECT"/>
    <property type="match status" value="2"/>
</dbReference>
<dbReference type="VEuPathDB" id="VectorBase:ACHR004049"/>
<dbReference type="InterPro" id="IPR044156">
    <property type="entry name" value="Galectin-like"/>
</dbReference>
<dbReference type="SUPFAM" id="SSF49899">
    <property type="entry name" value="Concanavalin A-like lectins/glucanases"/>
    <property type="match status" value="2"/>
</dbReference>
<dbReference type="InterPro" id="IPR013320">
    <property type="entry name" value="ConA-like_dom_sf"/>
</dbReference>
<organism evidence="4 5">
    <name type="scientific">Anopheles christyi</name>
    <dbReference type="NCBI Taxonomy" id="43041"/>
    <lineage>
        <taxon>Eukaryota</taxon>
        <taxon>Metazoa</taxon>
        <taxon>Ecdysozoa</taxon>
        <taxon>Arthropoda</taxon>
        <taxon>Hexapoda</taxon>
        <taxon>Insecta</taxon>
        <taxon>Pterygota</taxon>
        <taxon>Neoptera</taxon>
        <taxon>Endopterygota</taxon>
        <taxon>Diptera</taxon>
        <taxon>Nematocera</taxon>
        <taxon>Culicoidea</taxon>
        <taxon>Culicidae</taxon>
        <taxon>Anophelinae</taxon>
        <taxon>Anopheles</taxon>
    </lineage>
</organism>
<dbReference type="Gene3D" id="2.60.120.200">
    <property type="match status" value="2"/>
</dbReference>
<dbReference type="STRING" id="43041.A0A182JZW7"/>
<feature type="domain" description="Galectin" evidence="3">
    <location>
        <begin position="168"/>
        <end position="301"/>
    </location>
</feature>
<evidence type="ECO:0000313" key="4">
    <source>
        <dbReference type="EnsemblMetazoa" id="ACHR004049-PA"/>
    </source>
</evidence>